<reference evidence="7" key="1">
    <citation type="submission" date="2021-01" db="EMBL/GenBank/DDBJ databases">
        <title>Tabrizicola alba sp. nov. a motile alkaliphilic bacterium isolated from a soda lake.</title>
        <authorList>
            <person name="Szuroczki S."/>
            <person name="Abbaszade G."/>
            <person name="Schumann P."/>
            <person name="Toth E."/>
        </authorList>
    </citation>
    <scope>NUCLEOTIDE SEQUENCE</scope>
    <source>
        <strain evidence="7">DMG-N-6</strain>
    </source>
</reference>
<dbReference type="InterPro" id="IPR038404">
    <property type="entry name" value="TRAP_DctP_sf"/>
</dbReference>
<dbReference type="PANTHER" id="PTHR33376">
    <property type="match status" value="1"/>
</dbReference>
<dbReference type="CDD" id="cd13604">
    <property type="entry name" value="PBP2_TRAP_ketoacid_lactate_like"/>
    <property type="match status" value="1"/>
</dbReference>
<proteinExistence type="predicted"/>
<evidence type="ECO:0000256" key="3">
    <source>
        <dbReference type="ARBA" id="ARBA00022764"/>
    </source>
</evidence>
<evidence type="ECO:0000313" key="8">
    <source>
        <dbReference type="Proteomes" id="UP000648908"/>
    </source>
</evidence>
<evidence type="ECO:0000256" key="5">
    <source>
        <dbReference type="PIRSR" id="PIRSR039026-2"/>
    </source>
</evidence>
<dbReference type="PANTHER" id="PTHR33376:SF5">
    <property type="entry name" value="EXTRACYTOPLASMIC SOLUTE RECEPTOR PROTEIN"/>
    <property type="match status" value="1"/>
</dbReference>
<comment type="subcellular location">
    <subcellularLocation>
        <location evidence="1">Periplasm</location>
    </subcellularLocation>
</comment>
<feature type="binding site" evidence="4">
    <location>
        <position position="169"/>
    </location>
    <ligand>
        <name>substrate</name>
    </ligand>
</feature>
<name>A0A8K0VG77_9RHOB</name>
<dbReference type="Proteomes" id="UP000648908">
    <property type="component" value="Unassembled WGS sequence"/>
</dbReference>
<feature type="chain" id="PRO_5035453352" evidence="6">
    <location>
        <begin position="22"/>
        <end position="358"/>
    </location>
</feature>
<dbReference type="GO" id="GO:0031317">
    <property type="term" value="C:tripartite ATP-independent periplasmic transporter complex"/>
    <property type="evidence" value="ECO:0007669"/>
    <property type="project" value="InterPro"/>
</dbReference>
<evidence type="ECO:0000256" key="1">
    <source>
        <dbReference type="ARBA" id="ARBA00004418"/>
    </source>
</evidence>
<evidence type="ECO:0000256" key="6">
    <source>
        <dbReference type="SAM" id="SignalP"/>
    </source>
</evidence>
<dbReference type="GO" id="GO:0042597">
    <property type="term" value="C:periplasmic space"/>
    <property type="evidence" value="ECO:0007669"/>
    <property type="project" value="UniProtKB-SubCell"/>
</dbReference>
<dbReference type="EMBL" id="JAESVN010000014">
    <property type="protein sequence ID" value="MBL4919205.1"/>
    <property type="molecule type" value="Genomic_DNA"/>
</dbReference>
<feature type="binding site" evidence="5">
    <location>
        <position position="206"/>
    </location>
    <ligand>
        <name>substrate</name>
    </ligand>
</feature>
<dbReference type="GO" id="GO:0046872">
    <property type="term" value="F:metal ion binding"/>
    <property type="evidence" value="ECO:0007669"/>
    <property type="project" value="UniProtKB-KW"/>
</dbReference>
<evidence type="ECO:0000313" key="7">
    <source>
        <dbReference type="EMBL" id="MBL4919205.1"/>
    </source>
</evidence>
<comment type="caution">
    <text evidence="7">The sequence shown here is derived from an EMBL/GenBank/DDBJ whole genome shotgun (WGS) entry which is preliminary data.</text>
</comment>
<keyword evidence="3" id="KW-0574">Periplasm</keyword>
<dbReference type="Gene3D" id="3.40.190.10">
    <property type="entry name" value="Periplasmic binding protein-like II"/>
    <property type="match status" value="1"/>
</dbReference>
<evidence type="ECO:0000256" key="2">
    <source>
        <dbReference type="ARBA" id="ARBA00022729"/>
    </source>
</evidence>
<dbReference type="PIRSF" id="PIRSF039026">
    <property type="entry name" value="SiaP"/>
    <property type="match status" value="1"/>
</dbReference>
<dbReference type="RefSeq" id="WP_202690184.1">
    <property type="nucleotide sequence ID" value="NZ_JAESVN010000014.1"/>
</dbReference>
<feature type="binding site" evidence="5">
    <location>
        <position position="207"/>
    </location>
    <ligand>
        <name>Na(+)</name>
        <dbReference type="ChEBI" id="CHEBI:29101"/>
    </ligand>
</feature>
<keyword evidence="8" id="KW-1185">Reference proteome</keyword>
<dbReference type="InterPro" id="IPR018389">
    <property type="entry name" value="DctP_fam"/>
</dbReference>
<gene>
    <name evidence="7" type="ORF">JL811_18450</name>
</gene>
<keyword evidence="5" id="KW-0479">Metal-binding</keyword>
<feature type="signal peptide" evidence="6">
    <location>
        <begin position="1"/>
        <end position="21"/>
    </location>
</feature>
<dbReference type="InterPro" id="IPR026289">
    <property type="entry name" value="SBP_TakP-like"/>
</dbReference>
<dbReference type="Pfam" id="PF03480">
    <property type="entry name" value="DctP"/>
    <property type="match status" value="1"/>
</dbReference>
<evidence type="ECO:0000256" key="4">
    <source>
        <dbReference type="PIRSR" id="PIRSR039026-1"/>
    </source>
</evidence>
<protein>
    <submittedName>
        <fullName evidence="7">TRAP transporter substrate-binding protein</fullName>
    </submittedName>
</protein>
<dbReference type="GO" id="GO:0055085">
    <property type="term" value="P:transmembrane transport"/>
    <property type="evidence" value="ECO:0007669"/>
    <property type="project" value="InterPro"/>
</dbReference>
<dbReference type="AlphaFoldDB" id="A0A8K0VG77"/>
<keyword evidence="2 6" id="KW-0732">Signal</keyword>
<accession>A0A8K0VG77</accession>
<feature type="binding site" evidence="5">
    <location>
        <position position="232"/>
    </location>
    <ligand>
        <name>substrate</name>
    </ligand>
</feature>
<dbReference type="Gene3D" id="3.40.190.170">
    <property type="entry name" value="Bacterial extracellular solute-binding protein, family 7"/>
    <property type="match status" value="1"/>
</dbReference>
<sequence length="358" mass="38968">MKTTIIGTITAALLAAAPATADDLRWRVPLSFPSELRVLGDMAKYLAQTVEEVSGGTIRFRLEEPGKIVPALGVLEAVKEGKLEAGYIWIGYDTGIVPAASIIGGLPFGMEPWEYNAWLFEAGGLEIVEGIYAPHNIMPVPCGTVGAESGGWYRNAIGSVEDINGLKIRFAGVGGNVMQSMGASVTVLPGGELYQALDRGALDATEFSMPSIDERLGFRQIAKYNYFPGWHQLIAAHYLVVNLNTWNGLSDIQRAQIRTSCMATNAKGITFGEGQQGATLQRNADEGVNIEQFPEELLLEFRDASKEVIAGLVEADEGFASVYNSMAAFMQDYKLWKRIGYLPRDFDSIFDVLPAQEQ</sequence>
<organism evidence="7 8">
    <name type="scientific">Szabonella alba</name>
    <dbReference type="NCBI Taxonomy" id="2804194"/>
    <lineage>
        <taxon>Bacteria</taxon>
        <taxon>Pseudomonadati</taxon>
        <taxon>Pseudomonadota</taxon>
        <taxon>Alphaproteobacteria</taxon>
        <taxon>Rhodobacterales</taxon>
        <taxon>Paracoccaceae</taxon>
        <taxon>Szabonella</taxon>
    </lineage>
</organism>
<feature type="binding site" evidence="4">
    <location>
        <position position="148"/>
    </location>
    <ligand>
        <name>substrate</name>
    </ligand>
</feature>